<reference evidence="3" key="1">
    <citation type="submission" date="2017-09" db="EMBL/GenBank/DDBJ databases">
        <title>Depth-based differentiation of microbial function through sediment-hosted aquifers and enrichment of novel symbionts in the deep terrestrial subsurface.</title>
        <authorList>
            <person name="Probst A.J."/>
            <person name="Ladd B."/>
            <person name="Jarett J.K."/>
            <person name="Geller-Mcgrath D.E."/>
            <person name="Sieber C.M.K."/>
            <person name="Emerson J.B."/>
            <person name="Anantharaman K."/>
            <person name="Thomas B.C."/>
            <person name="Malmstrom R."/>
            <person name="Stieglmeier M."/>
            <person name="Klingl A."/>
            <person name="Woyke T."/>
            <person name="Ryan C.M."/>
            <person name="Banfield J.F."/>
        </authorList>
    </citation>
    <scope>NUCLEOTIDE SEQUENCE [LARGE SCALE GENOMIC DNA]</scope>
</reference>
<gene>
    <name evidence="2" type="ORF">COT94_00295</name>
</gene>
<sequence length="283" mass="32399">MEKQIIKALTENFEAYANKTANGIEFWFARDLQRLLGYAKWSNFINAIIKAKTACEVSGGKVSDHFADVGKTIKMPKTAEKTVPDIMLTRYACYLIAQNGDSGKEEIAFAQTYFAIQTRKLEIIEKKLREVERVQARQKLTETEKELSSVIFQQTGSDKNFALIRSKCDKALFNYTTQEMKNRLGVSGSKALADFQPTIILKAKDFATEITIFNSKEKALNTEKKISEEHITNNRSIRNTLISRGIYPEKLPVEEDVKKVERKLKSEEKKDLKNINKDRLNKK</sequence>
<dbReference type="InterPro" id="IPR003497">
    <property type="entry name" value="BRO_N_domain"/>
</dbReference>
<evidence type="ECO:0000313" key="3">
    <source>
        <dbReference type="Proteomes" id="UP000228533"/>
    </source>
</evidence>
<dbReference type="Pfam" id="PF02498">
    <property type="entry name" value="Bro-N"/>
    <property type="match status" value="1"/>
</dbReference>
<dbReference type="AlphaFoldDB" id="A0A2M6WUA4"/>
<comment type="caution">
    <text evidence="2">The sequence shown here is derived from an EMBL/GenBank/DDBJ whole genome shotgun (WGS) entry which is preliminary data.</text>
</comment>
<dbReference type="Proteomes" id="UP000228533">
    <property type="component" value="Unassembled WGS sequence"/>
</dbReference>
<accession>A0A2M6WUA4</accession>
<name>A0A2M6WUA4_9BACT</name>
<evidence type="ECO:0000313" key="2">
    <source>
        <dbReference type="EMBL" id="PIT96388.1"/>
    </source>
</evidence>
<dbReference type="NCBIfam" id="NF008573">
    <property type="entry name" value="PRK11525.1"/>
    <property type="match status" value="1"/>
</dbReference>
<feature type="domain" description="Bro-N" evidence="1">
    <location>
        <begin position="22"/>
        <end position="112"/>
    </location>
</feature>
<dbReference type="EMBL" id="PFAM01000004">
    <property type="protein sequence ID" value="PIT96388.1"/>
    <property type="molecule type" value="Genomic_DNA"/>
</dbReference>
<proteinExistence type="predicted"/>
<organism evidence="2 3">
    <name type="scientific">Candidatus Falkowbacteria bacterium CG10_big_fil_rev_8_21_14_0_10_37_14</name>
    <dbReference type="NCBI Taxonomy" id="1974561"/>
    <lineage>
        <taxon>Bacteria</taxon>
        <taxon>Candidatus Falkowiibacteriota</taxon>
    </lineage>
</organism>
<protein>
    <submittedName>
        <fullName evidence="2">DNA damage-inducible protein D</fullName>
    </submittedName>
</protein>
<evidence type="ECO:0000259" key="1">
    <source>
        <dbReference type="Pfam" id="PF02498"/>
    </source>
</evidence>